<dbReference type="InterPro" id="IPR050416">
    <property type="entry name" value="FAD-linked_Oxidoreductase"/>
</dbReference>
<dbReference type="InterPro" id="IPR016169">
    <property type="entry name" value="FAD-bd_PCMH_sub2"/>
</dbReference>
<evidence type="ECO:0000313" key="7">
    <source>
        <dbReference type="EMBL" id="MBB4909354.1"/>
    </source>
</evidence>
<dbReference type="RefSeq" id="WP_184813469.1">
    <property type="nucleotide sequence ID" value="NZ_JACHJQ010000006.1"/>
</dbReference>
<sequence>MSSSPFARPGSPEYEAATHVFNLAAPVSPAAAVTARTVEEVRAAIGFARAEGLGVRMITTGHAAGGTTSMDGALLVRTELSGPVEVDSARRVARIPAGTKWGAVAEATAPHGLAAPHGSAATVGVVGYLLRGGLSFYGRKVGLATNSVRAVELVTADGELRRVDATTDPELFWALRGGGGGFGVVTAIEVDLFPATQVVTGMAIWPIAHAAELISVWEKWAAGAPWEASTSLRVLRLPDVPDVLPELRGRPTLSVDGAILGDPEDISVVERQAAELLEPLRAVAEPIMDTWQLTTPGAVLATHMDPDEPVPAHGDSILLTELGPDGIAEFLRVLGDGADTPLVVAGLRQLGGAFAEPNPDGGVLTHLDAAYVYSGAGIPFDAESATRISESFETVRAALRPWDTGGTAPTFVESVHQPQGHLSDEQVTEVDRIRARVDPEGLFRGDIMPKTTVVAS</sequence>
<dbReference type="InterPro" id="IPR016166">
    <property type="entry name" value="FAD-bd_PCMH"/>
</dbReference>
<gene>
    <name evidence="7" type="ORF">FHR82_005612</name>
</gene>
<organism evidence="7 8">
    <name type="scientific">Actinophytocola algeriensis</name>
    <dbReference type="NCBI Taxonomy" id="1768010"/>
    <lineage>
        <taxon>Bacteria</taxon>
        <taxon>Bacillati</taxon>
        <taxon>Actinomycetota</taxon>
        <taxon>Actinomycetes</taxon>
        <taxon>Pseudonocardiales</taxon>
        <taxon>Pseudonocardiaceae</taxon>
    </lineage>
</organism>
<keyword evidence="4" id="KW-0274">FAD</keyword>
<dbReference type="PANTHER" id="PTHR42973">
    <property type="entry name" value="BINDING OXIDOREDUCTASE, PUTATIVE (AFU_ORTHOLOGUE AFUA_1G17690)-RELATED"/>
    <property type="match status" value="1"/>
</dbReference>
<dbReference type="EMBL" id="JACHJQ010000006">
    <property type="protein sequence ID" value="MBB4909354.1"/>
    <property type="molecule type" value="Genomic_DNA"/>
</dbReference>
<dbReference type="Gene3D" id="3.40.462.20">
    <property type="match status" value="1"/>
</dbReference>
<dbReference type="GO" id="GO:0016491">
    <property type="term" value="F:oxidoreductase activity"/>
    <property type="evidence" value="ECO:0007669"/>
    <property type="project" value="UniProtKB-KW"/>
</dbReference>
<evidence type="ECO:0000259" key="6">
    <source>
        <dbReference type="PROSITE" id="PS51387"/>
    </source>
</evidence>
<dbReference type="AlphaFoldDB" id="A0A7W7Q993"/>
<keyword evidence="8" id="KW-1185">Reference proteome</keyword>
<evidence type="ECO:0000256" key="3">
    <source>
        <dbReference type="ARBA" id="ARBA00022630"/>
    </source>
</evidence>
<dbReference type="Proteomes" id="UP000520767">
    <property type="component" value="Unassembled WGS sequence"/>
</dbReference>
<keyword evidence="5" id="KW-0560">Oxidoreductase</keyword>
<comment type="caution">
    <text evidence="7">The sequence shown here is derived from an EMBL/GenBank/DDBJ whole genome shotgun (WGS) entry which is preliminary data.</text>
</comment>
<dbReference type="Gene3D" id="3.30.465.10">
    <property type="match status" value="1"/>
</dbReference>
<dbReference type="InterPro" id="IPR006094">
    <property type="entry name" value="Oxid_FAD_bind_N"/>
</dbReference>
<evidence type="ECO:0000256" key="1">
    <source>
        <dbReference type="ARBA" id="ARBA00001974"/>
    </source>
</evidence>
<evidence type="ECO:0000256" key="4">
    <source>
        <dbReference type="ARBA" id="ARBA00022827"/>
    </source>
</evidence>
<feature type="domain" description="FAD-binding PCMH-type" evidence="6">
    <location>
        <begin position="25"/>
        <end position="195"/>
    </location>
</feature>
<comment type="cofactor">
    <cofactor evidence="1">
        <name>FAD</name>
        <dbReference type="ChEBI" id="CHEBI:57692"/>
    </cofactor>
</comment>
<dbReference type="InterPro" id="IPR036318">
    <property type="entry name" value="FAD-bd_PCMH-like_sf"/>
</dbReference>
<dbReference type="PROSITE" id="PS51387">
    <property type="entry name" value="FAD_PCMH"/>
    <property type="match status" value="1"/>
</dbReference>
<protein>
    <submittedName>
        <fullName evidence="7">FAD/FMN-containing dehydrogenase</fullName>
    </submittedName>
</protein>
<dbReference type="PANTHER" id="PTHR42973:SF39">
    <property type="entry name" value="FAD-BINDING PCMH-TYPE DOMAIN-CONTAINING PROTEIN"/>
    <property type="match status" value="1"/>
</dbReference>
<dbReference type="Pfam" id="PF01565">
    <property type="entry name" value="FAD_binding_4"/>
    <property type="match status" value="1"/>
</dbReference>
<accession>A0A7W7Q993</accession>
<dbReference type="SUPFAM" id="SSF56176">
    <property type="entry name" value="FAD-binding/transporter-associated domain-like"/>
    <property type="match status" value="1"/>
</dbReference>
<reference evidence="7 8" key="1">
    <citation type="submission" date="2020-08" db="EMBL/GenBank/DDBJ databases">
        <title>Genomic Encyclopedia of Type Strains, Phase III (KMG-III): the genomes of soil and plant-associated and newly described type strains.</title>
        <authorList>
            <person name="Whitman W."/>
        </authorList>
    </citation>
    <scope>NUCLEOTIDE SEQUENCE [LARGE SCALE GENOMIC DNA]</scope>
    <source>
        <strain evidence="7 8">CECT 8960</strain>
    </source>
</reference>
<evidence type="ECO:0000313" key="8">
    <source>
        <dbReference type="Proteomes" id="UP000520767"/>
    </source>
</evidence>
<dbReference type="Gene3D" id="3.30.43.10">
    <property type="entry name" value="Uridine Diphospho-n-acetylenolpyruvylglucosamine Reductase, domain 2"/>
    <property type="match status" value="1"/>
</dbReference>
<keyword evidence="3" id="KW-0285">Flavoprotein</keyword>
<evidence type="ECO:0000256" key="2">
    <source>
        <dbReference type="ARBA" id="ARBA00005466"/>
    </source>
</evidence>
<dbReference type="InterPro" id="IPR016167">
    <property type="entry name" value="FAD-bd_PCMH_sub1"/>
</dbReference>
<evidence type="ECO:0000256" key="5">
    <source>
        <dbReference type="ARBA" id="ARBA00023002"/>
    </source>
</evidence>
<name>A0A7W7Q993_9PSEU</name>
<dbReference type="GO" id="GO:0071949">
    <property type="term" value="F:FAD binding"/>
    <property type="evidence" value="ECO:0007669"/>
    <property type="project" value="InterPro"/>
</dbReference>
<comment type="similarity">
    <text evidence="2">Belongs to the oxygen-dependent FAD-linked oxidoreductase family.</text>
</comment>
<proteinExistence type="inferred from homology"/>